<gene>
    <name evidence="2" type="ORF">ENJ10_07110</name>
</gene>
<reference evidence="2" key="1">
    <citation type="journal article" date="2020" name="mSystems">
        <title>Genome- and Community-Level Interaction Insights into Carbon Utilization and Element Cycling Functions of Hydrothermarchaeota in Hydrothermal Sediment.</title>
        <authorList>
            <person name="Zhou Z."/>
            <person name="Liu Y."/>
            <person name="Xu W."/>
            <person name="Pan J."/>
            <person name="Luo Z.H."/>
            <person name="Li M."/>
        </authorList>
    </citation>
    <scope>NUCLEOTIDE SEQUENCE [LARGE SCALE GENOMIC DNA]</scope>
    <source>
        <strain evidence="2">HyVt-456</strain>
    </source>
</reference>
<organism evidence="2">
    <name type="scientific">Caldithrix abyssi</name>
    <dbReference type="NCBI Taxonomy" id="187145"/>
    <lineage>
        <taxon>Bacteria</taxon>
        <taxon>Pseudomonadati</taxon>
        <taxon>Calditrichota</taxon>
        <taxon>Calditrichia</taxon>
        <taxon>Calditrichales</taxon>
        <taxon>Calditrichaceae</taxon>
        <taxon>Caldithrix</taxon>
    </lineage>
</organism>
<dbReference type="InterPro" id="IPR035965">
    <property type="entry name" value="PAS-like_dom_sf"/>
</dbReference>
<dbReference type="Proteomes" id="UP000886005">
    <property type="component" value="Unassembled WGS sequence"/>
</dbReference>
<comment type="caution">
    <text evidence="2">The sequence shown here is derived from an EMBL/GenBank/DDBJ whole genome shotgun (WGS) entry which is preliminary data.</text>
</comment>
<sequence>MKNSNADMIEEDSYLSSQVKKLSQKINQLLEAVFNQSPDGMMLLDYQGVLLLCNTLTHDMFAKPPQPGDTIETLFEEPNRSEVLGVMNQLQLTSLTENKSTQSLQLSLSDNRQKRVLLEIHITATRIDEETFFIVR</sequence>
<dbReference type="InterPro" id="IPR000014">
    <property type="entry name" value="PAS"/>
</dbReference>
<dbReference type="EMBL" id="DRLD01000196">
    <property type="protein sequence ID" value="HED10440.1"/>
    <property type="molecule type" value="Genomic_DNA"/>
</dbReference>
<dbReference type="Pfam" id="PF13188">
    <property type="entry name" value="PAS_8"/>
    <property type="match status" value="1"/>
</dbReference>
<protein>
    <submittedName>
        <fullName evidence="2">PAS domain-containing protein</fullName>
    </submittedName>
</protein>
<evidence type="ECO:0000313" key="2">
    <source>
        <dbReference type="EMBL" id="HED10440.1"/>
    </source>
</evidence>
<dbReference type="AlphaFoldDB" id="A0A7V1PUF3"/>
<feature type="domain" description="PAS" evidence="1">
    <location>
        <begin position="29"/>
        <end position="82"/>
    </location>
</feature>
<name>A0A7V1PUF3_CALAY</name>
<dbReference type="Gene3D" id="3.30.450.20">
    <property type="entry name" value="PAS domain"/>
    <property type="match status" value="1"/>
</dbReference>
<proteinExistence type="predicted"/>
<accession>A0A7V1PUF3</accession>
<dbReference type="SUPFAM" id="SSF55785">
    <property type="entry name" value="PYP-like sensor domain (PAS domain)"/>
    <property type="match status" value="1"/>
</dbReference>
<evidence type="ECO:0000259" key="1">
    <source>
        <dbReference type="Pfam" id="PF13188"/>
    </source>
</evidence>
<feature type="non-terminal residue" evidence="2">
    <location>
        <position position="136"/>
    </location>
</feature>